<dbReference type="RefSeq" id="XP_042999632.1">
    <property type="nucleotide sequence ID" value="XM_043143697.1"/>
</dbReference>
<feature type="transmembrane region" description="Helical" evidence="6">
    <location>
        <begin position="252"/>
        <end position="274"/>
    </location>
</feature>
<sequence length="541" mass="58592">MTDAASDRLAAKSVAFFDSSNGDSQEPQARPMEGEELKDEVGALDFEDYTAGGLGRHLGVFSTTSLVVGRIIGTGIFSTPSSIVHGLGSVGASLLVWVLGLLLSMAGLCVWLEFACMIPRSGGEKVYLEAVYKKPKLLVTTLYAIQAIILGFTASGCIVFASNIIVASGHTATEWQQRGIAMAVMSFITVVHIFFPKVGVHGMNFFTVLKVALLVFIVVTGWVVLGGGVSSVKDPHASFRNAFAHTSNSSNHYATALFKVINSYLGWSNAMYVLNEVKNPVRTIMIAGPLGLTVCGFLYVFANIAYFSAATPDEVASSGTTVAAYFMGKVFGSAAERALSVFVAFSAFGSVMSITFSQSRVNQELAKEGVVPFPRFWASSWPFGSPSAGLILHYVPSILVILAVPFGNAYNFLMDLEGYPMSVINFLVVAGLFYLRWTKPKAARPFKVWLPIAAFFMVGQAFQITAPFLRPPGGKGDTPPLPYWLYCVVGLAVLFVSFLYWFLWRVVGPKLGGYTLEPRNEPLEDGTNVVVYHRVPKKKVQ</sequence>
<reference evidence="10" key="2">
    <citation type="journal article" date="2016" name="Genome Announc.">
        <title>Genome sequence of Ustilaginoidea virens IPU010, a rice pathogenic fungus causing false smut.</title>
        <authorList>
            <person name="Kumagai T."/>
            <person name="Ishii T."/>
            <person name="Terai G."/>
            <person name="Umemura M."/>
            <person name="Machida M."/>
            <person name="Asai K."/>
        </authorList>
    </citation>
    <scope>NUCLEOTIDE SEQUENCE [LARGE SCALE GENOMIC DNA]</scope>
    <source>
        <strain evidence="10">IPU010</strain>
    </source>
</reference>
<evidence type="ECO:0000256" key="6">
    <source>
        <dbReference type="SAM" id="Phobius"/>
    </source>
</evidence>
<feature type="compositionally biased region" description="Polar residues" evidence="5">
    <location>
        <begin position="18"/>
        <end position="27"/>
    </location>
</feature>
<name>A0A1B5KZL6_USTVR</name>
<evidence type="ECO:0000256" key="1">
    <source>
        <dbReference type="ARBA" id="ARBA00004141"/>
    </source>
</evidence>
<dbReference type="EMBL" id="CP072757">
    <property type="protein sequence ID" value="QUC21959.1"/>
    <property type="molecule type" value="Genomic_DNA"/>
</dbReference>
<feature type="transmembrane region" description="Helical" evidence="6">
    <location>
        <begin position="94"/>
        <end position="116"/>
    </location>
</feature>
<evidence type="ECO:0000313" key="9">
    <source>
        <dbReference type="Proteomes" id="UP000027002"/>
    </source>
</evidence>
<dbReference type="PANTHER" id="PTHR11785">
    <property type="entry name" value="AMINO ACID TRANSPORTER"/>
    <property type="match status" value="1"/>
</dbReference>
<evidence type="ECO:0000256" key="4">
    <source>
        <dbReference type="ARBA" id="ARBA00023136"/>
    </source>
</evidence>
<feature type="transmembrane region" description="Helical" evidence="6">
    <location>
        <begin position="391"/>
        <end position="413"/>
    </location>
</feature>
<feature type="transmembrane region" description="Helical" evidence="6">
    <location>
        <begin position="419"/>
        <end position="437"/>
    </location>
</feature>
<evidence type="ECO:0000313" key="8">
    <source>
        <dbReference type="EMBL" id="QUC21959.1"/>
    </source>
</evidence>
<reference evidence="7" key="1">
    <citation type="journal article" date="2016" name="Genome Announc.">
        <title>Genome Sequence of Ustilaginoidea virens IPU010, a Rice Pathogenic Fungus Causing False Smut.</title>
        <authorList>
            <person name="Kumagai T."/>
            <person name="Ishii T."/>
            <person name="Terai G."/>
            <person name="Umemura M."/>
            <person name="Machida M."/>
            <person name="Asai K."/>
        </authorList>
    </citation>
    <scope>NUCLEOTIDE SEQUENCE [LARGE SCALE GENOMIC DNA]</scope>
    <source>
        <strain evidence="7">IPU010</strain>
    </source>
</reference>
<evidence type="ECO:0000256" key="5">
    <source>
        <dbReference type="SAM" id="MobiDB-lite"/>
    </source>
</evidence>
<keyword evidence="9" id="KW-1185">Reference proteome</keyword>
<evidence type="ECO:0000256" key="3">
    <source>
        <dbReference type="ARBA" id="ARBA00022989"/>
    </source>
</evidence>
<feature type="transmembrane region" description="Helical" evidence="6">
    <location>
        <begin position="178"/>
        <end position="195"/>
    </location>
</feature>
<feature type="transmembrane region" description="Helical" evidence="6">
    <location>
        <begin position="338"/>
        <end position="357"/>
    </location>
</feature>
<dbReference type="Gene3D" id="1.20.1740.10">
    <property type="entry name" value="Amino acid/polyamine transporter I"/>
    <property type="match status" value="1"/>
</dbReference>
<dbReference type="InterPro" id="IPR002293">
    <property type="entry name" value="AA/rel_permease1"/>
</dbReference>
<dbReference type="GeneID" id="66066977"/>
<feature type="transmembrane region" description="Helical" evidence="6">
    <location>
        <begin position="449"/>
        <end position="469"/>
    </location>
</feature>
<keyword evidence="4 6" id="KW-0472">Membrane</keyword>
<keyword evidence="3 6" id="KW-1133">Transmembrane helix</keyword>
<dbReference type="OrthoDB" id="5982228at2759"/>
<reference evidence="8" key="3">
    <citation type="submission" date="2020-03" db="EMBL/GenBank/DDBJ databases">
        <title>A mixture of massive structural variations and highly conserved coding sequences in Ustilaginoidea virens genome.</title>
        <authorList>
            <person name="Zhang K."/>
            <person name="Zhao Z."/>
            <person name="Zhang Z."/>
            <person name="Li Y."/>
            <person name="Hsiang T."/>
            <person name="Sun W."/>
        </authorList>
    </citation>
    <scope>NUCLEOTIDE SEQUENCE</scope>
    <source>
        <strain evidence="8">UV-8b</strain>
    </source>
</reference>
<evidence type="ECO:0000313" key="7">
    <source>
        <dbReference type="EMBL" id="GAO16567.1"/>
    </source>
</evidence>
<evidence type="ECO:0000256" key="2">
    <source>
        <dbReference type="ARBA" id="ARBA00022692"/>
    </source>
</evidence>
<comment type="subcellular location">
    <subcellularLocation>
        <location evidence="1">Membrane</location>
        <topology evidence="1">Multi-pass membrane protein</topology>
    </subcellularLocation>
</comment>
<feature type="transmembrane region" description="Helical" evidence="6">
    <location>
        <begin position="286"/>
        <end position="309"/>
    </location>
</feature>
<feature type="transmembrane region" description="Helical" evidence="6">
    <location>
        <begin position="481"/>
        <end position="503"/>
    </location>
</feature>
<dbReference type="GO" id="GO:0016020">
    <property type="term" value="C:membrane"/>
    <property type="evidence" value="ECO:0007669"/>
    <property type="project" value="UniProtKB-SubCell"/>
</dbReference>
<keyword evidence="2 6" id="KW-0812">Transmembrane</keyword>
<feature type="transmembrane region" description="Helical" evidence="6">
    <location>
        <begin position="207"/>
        <end position="232"/>
    </location>
</feature>
<dbReference type="InterPro" id="IPR050598">
    <property type="entry name" value="AminoAcid_Transporter"/>
</dbReference>
<accession>A0A1B5KZL6</accession>
<dbReference type="Proteomes" id="UP000054053">
    <property type="component" value="Unassembled WGS sequence"/>
</dbReference>
<gene>
    <name evidence="8" type="ORF">UV8b_06200</name>
    <name evidence="7" type="ORF">UVI_02023550</name>
</gene>
<dbReference type="Proteomes" id="UP000027002">
    <property type="component" value="Chromosome 5"/>
</dbReference>
<dbReference type="Pfam" id="PF13520">
    <property type="entry name" value="AA_permease_2"/>
    <property type="match status" value="1"/>
</dbReference>
<dbReference type="FunFam" id="1.20.1740.10:FF:000025">
    <property type="entry name" value="High-affinity methionine permease"/>
    <property type="match status" value="1"/>
</dbReference>
<proteinExistence type="predicted"/>
<dbReference type="PANTHER" id="PTHR11785:SF382">
    <property type="entry name" value="LOW-AFFINITY METHIONINE PERMEASE"/>
    <property type="match status" value="1"/>
</dbReference>
<evidence type="ECO:0008006" key="11">
    <source>
        <dbReference type="Google" id="ProtNLM"/>
    </source>
</evidence>
<dbReference type="PIRSF" id="PIRSF006060">
    <property type="entry name" value="AA_transporter"/>
    <property type="match status" value="1"/>
</dbReference>
<organism evidence="7 10">
    <name type="scientific">Ustilaginoidea virens</name>
    <name type="common">Rice false smut fungus</name>
    <name type="synonym">Villosiclava virens</name>
    <dbReference type="NCBI Taxonomy" id="1159556"/>
    <lineage>
        <taxon>Eukaryota</taxon>
        <taxon>Fungi</taxon>
        <taxon>Dikarya</taxon>
        <taxon>Ascomycota</taxon>
        <taxon>Pezizomycotina</taxon>
        <taxon>Sordariomycetes</taxon>
        <taxon>Hypocreomycetidae</taxon>
        <taxon>Hypocreales</taxon>
        <taxon>Clavicipitaceae</taxon>
        <taxon>Ustilaginoidea</taxon>
    </lineage>
</organism>
<dbReference type="GO" id="GO:0015179">
    <property type="term" value="F:L-amino acid transmembrane transporter activity"/>
    <property type="evidence" value="ECO:0007669"/>
    <property type="project" value="TreeGrafter"/>
</dbReference>
<dbReference type="AlphaFoldDB" id="A0A1B5KZL6"/>
<feature type="region of interest" description="Disordered" evidence="5">
    <location>
        <begin position="15"/>
        <end position="34"/>
    </location>
</feature>
<dbReference type="EMBL" id="BBTG02000009">
    <property type="protein sequence ID" value="GAO16567.1"/>
    <property type="molecule type" value="Genomic_DNA"/>
</dbReference>
<feature type="transmembrane region" description="Helical" evidence="6">
    <location>
        <begin position="137"/>
        <end position="166"/>
    </location>
</feature>
<protein>
    <recommendedName>
        <fullName evidence="11">High affinity methionine permease</fullName>
    </recommendedName>
</protein>
<dbReference type="KEGG" id="uvi:66066977"/>
<evidence type="ECO:0000313" key="10">
    <source>
        <dbReference type="Proteomes" id="UP000054053"/>
    </source>
</evidence>